<evidence type="ECO:0000256" key="2">
    <source>
        <dbReference type="SAM" id="MobiDB-lite"/>
    </source>
</evidence>
<feature type="compositionally biased region" description="Low complexity" evidence="2">
    <location>
        <begin position="122"/>
        <end position="137"/>
    </location>
</feature>
<dbReference type="OrthoDB" id="5988644at2759"/>
<protein>
    <recommendedName>
        <fullName evidence="3">CCHC-type domain-containing protein</fullName>
    </recommendedName>
</protein>
<dbReference type="RefSeq" id="XP_020894788.1">
    <property type="nucleotide sequence ID" value="XM_021039129.2"/>
</dbReference>
<name>A0A913WVL3_EXADI</name>
<evidence type="ECO:0000259" key="3">
    <source>
        <dbReference type="PROSITE" id="PS50158"/>
    </source>
</evidence>
<keyword evidence="1" id="KW-0479">Metal-binding</keyword>
<dbReference type="InterPro" id="IPR001878">
    <property type="entry name" value="Znf_CCHC"/>
</dbReference>
<evidence type="ECO:0000313" key="4">
    <source>
        <dbReference type="EnsemblMetazoa" id="XP_020894788.1"/>
    </source>
</evidence>
<sequence length="189" mass="20654">MFGFVYWNDPVALLTARVATLEEAATNVDVPTRLAKITQYGFRREEDFDKYDALSMAEQLATAAKSAAHEKASSYDVIACTLREKLPVPKKQFKAYFLALLADKEYAKVLEAVSKVDKTFKSSSSPSGGSAAAGAPAQLPTRPGPRRPRVYCYACGAPGHIASSCYRRSAGRGPYQRGPRPLMQHPYGK</sequence>
<dbReference type="KEGG" id="epa:110233801"/>
<dbReference type="InterPro" id="IPR036875">
    <property type="entry name" value="Znf_CCHC_sf"/>
</dbReference>
<evidence type="ECO:0000313" key="5">
    <source>
        <dbReference type="Proteomes" id="UP000887567"/>
    </source>
</evidence>
<feature type="region of interest" description="Disordered" evidence="2">
    <location>
        <begin position="119"/>
        <end position="143"/>
    </location>
</feature>
<reference evidence="4" key="1">
    <citation type="submission" date="2022-11" db="UniProtKB">
        <authorList>
            <consortium name="EnsemblMetazoa"/>
        </authorList>
    </citation>
    <scope>IDENTIFICATION</scope>
</reference>
<keyword evidence="5" id="KW-1185">Reference proteome</keyword>
<keyword evidence="1" id="KW-0862">Zinc</keyword>
<proteinExistence type="predicted"/>
<dbReference type="AlphaFoldDB" id="A0A913WVL3"/>
<accession>A0A913WVL3</accession>
<evidence type="ECO:0000256" key="1">
    <source>
        <dbReference type="PROSITE-ProRule" id="PRU00047"/>
    </source>
</evidence>
<dbReference type="GeneID" id="110233801"/>
<dbReference type="Proteomes" id="UP000887567">
    <property type="component" value="Unplaced"/>
</dbReference>
<dbReference type="SUPFAM" id="SSF57756">
    <property type="entry name" value="Retrovirus zinc finger-like domains"/>
    <property type="match status" value="1"/>
</dbReference>
<dbReference type="Gene3D" id="4.10.60.10">
    <property type="entry name" value="Zinc finger, CCHC-type"/>
    <property type="match status" value="1"/>
</dbReference>
<feature type="region of interest" description="Disordered" evidence="2">
    <location>
        <begin position="170"/>
        <end position="189"/>
    </location>
</feature>
<keyword evidence="1" id="KW-0863">Zinc-finger</keyword>
<organism evidence="4 5">
    <name type="scientific">Exaiptasia diaphana</name>
    <name type="common">Tropical sea anemone</name>
    <name type="synonym">Aiptasia pulchella</name>
    <dbReference type="NCBI Taxonomy" id="2652724"/>
    <lineage>
        <taxon>Eukaryota</taxon>
        <taxon>Metazoa</taxon>
        <taxon>Cnidaria</taxon>
        <taxon>Anthozoa</taxon>
        <taxon>Hexacorallia</taxon>
        <taxon>Actiniaria</taxon>
        <taxon>Aiptasiidae</taxon>
        <taxon>Exaiptasia</taxon>
    </lineage>
</organism>
<dbReference type="PROSITE" id="PS50158">
    <property type="entry name" value="ZF_CCHC"/>
    <property type="match status" value="1"/>
</dbReference>
<dbReference type="GO" id="GO:0003676">
    <property type="term" value="F:nucleic acid binding"/>
    <property type="evidence" value="ECO:0007669"/>
    <property type="project" value="InterPro"/>
</dbReference>
<dbReference type="Pfam" id="PF00098">
    <property type="entry name" value="zf-CCHC"/>
    <property type="match status" value="1"/>
</dbReference>
<dbReference type="EnsemblMetazoa" id="XM_021039129.2">
    <property type="protein sequence ID" value="XP_020894788.1"/>
    <property type="gene ID" value="LOC110233801"/>
</dbReference>
<feature type="domain" description="CCHC-type" evidence="3">
    <location>
        <begin position="152"/>
        <end position="165"/>
    </location>
</feature>
<dbReference type="GO" id="GO:0008270">
    <property type="term" value="F:zinc ion binding"/>
    <property type="evidence" value="ECO:0007669"/>
    <property type="project" value="UniProtKB-KW"/>
</dbReference>